<keyword evidence="7" id="KW-0131">Cell cycle</keyword>
<dbReference type="Pfam" id="PF08245">
    <property type="entry name" value="Mur_ligase_M"/>
    <property type="match status" value="1"/>
</dbReference>
<keyword evidence="6 7" id="KW-0067">ATP-binding</keyword>
<keyword evidence="5 7" id="KW-0547">Nucleotide-binding</keyword>
<dbReference type="GO" id="GO:0009252">
    <property type="term" value="P:peptidoglycan biosynthetic process"/>
    <property type="evidence" value="ECO:0007669"/>
    <property type="project" value="UniProtKB-UniRule"/>
</dbReference>
<dbReference type="InterPro" id="IPR036565">
    <property type="entry name" value="Mur-like_cat_sf"/>
</dbReference>
<proteinExistence type="inferred from homology"/>
<dbReference type="SUPFAM" id="SSF53244">
    <property type="entry name" value="MurD-like peptide ligases, peptide-binding domain"/>
    <property type="match status" value="1"/>
</dbReference>
<keyword evidence="4 7" id="KW-0436">Ligase</keyword>
<keyword evidence="3 7" id="KW-0963">Cytoplasm</keyword>
<sequence>MSRATVIGFGKSGVAAARLLKREGWEVQLSDSASAESLAERNTSETLLQQQQELAAEQITVKLGQSPDLNGANLPELIVVSPGVPWDVPVLNKARELGIETIGEIELAWRHLQPLPWVGITGTNGKTTTTSLIAAVFQAAGLNAPACGNIGYAACEVALSWKGRGAGEAGGAGEENQIQNPKSKIQNSLDWIIAELSSYQIESSTSLAPRIGVWTTFTPDHLARHKTLENYYNIKAKLLRQSELQVFNGDDAYLSKLGLSTWPNAYWTSVKGRDFLISEQGFYIEDGWVVEKLTATSAPERIVKISALRMVGEHNQQNLLMAVAAARLAGINNDAIARGISEFPGVAHRLEHICTWEGINFINDSKATNYDAAEVGLASVDTPAILIAGGEAKAGDDTAWLAQIQSKAAAVLLIGSAAPAFAQRLKEVGYYTYEIVETMEKAIPRSAELAKQYQAPVVLLSPACASFDQYPNFEVRGDHFRQLCLAWVENSKPNTVELSNSENSRQQSIVQSR</sequence>
<dbReference type="HAMAP" id="MF_00639">
    <property type="entry name" value="MurD"/>
    <property type="match status" value="1"/>
</dbReference>
<evidence type="ECO:0000256" key="4">
    <source>
        <dbReference type="ARBA" id="ARBA00022598"/>
    </source>
</evidence>
<dbReference type="EMBL" id="LAHD01000077">
    <property type="protein sequence ID" value="PHK00856.1"/>
    <property type="molecule type" value="Genomic_DNA"/>
</dbReference>
<dbReference type="Proteomes" id="UP000222310">
    <property type="component" value="Unassembled WGS sequence"/>
</dbReference>
<dbReference type="GO" id="GO:0071555">
    <property type="term" value="P:cell wall organization"/>
    <property type="evidence" value="ECO:0007669"/>
    <property type="project" value="UniProtKB-KW"/>
</dbReference>
<comment type="function">
    <text evidence="7">Cell wall formation. Catalyzes the addition of glutamate to the nucleotide precursor UDP-N-acetylmuramoyl-L-alanine (UMA).</text>
</comment>
<keyword evidence="7" id="KW-0573">Peptidoglycan synthesis</keyword>
<comment type="catalytic activity">
    <reaction evidence="7">
        <text>UDP-N-acetyl-alpha-D-muramoyl-L-alanine + D-glutamate + ATP = UDP-N-acetyl-alpha-D-muramoyl-L-alanyl-D-glutamate + ADP + phosphate + H(+)</text>
        <dbReference type="Rhea" id="RHEA:16429"/>
        <dbReference type="ChEBI" id="CHEBI:15378"/>
        <dbReference type="ChEBI" id="CHEBI:29986"/>
        <dbReference type="ChEBI" id="CHEBI:30616"/>
        <dbReference type="ChEBI" id="CHEBI:43474"/>
        <dbReference type="ChEBI" id="CHEBI:83898"/>
        <dbReference type="ChEBI" id="CHEBI:83900"/>
        <dbReference type="ChEBI" id="CHEBI:456216"/>
        <dbReference type="EC" id="6.3.2.9"/>
    </reaction>
</comment>
<dbReference type="GO" id="GO:0008360">
    <property type="term" value="P:regulation of cell shape"/>
    <property type="evidence" value="ECO:0007669"/>
    <property type="project" value="UniProtKB-KW"/>
</dbReference>
<dbReference type="GO" id="GO:0005524">
    <property type="term" value="F:ATP binding"/>
    <property type="evidence" value="ECO:0007669"/>
    <property type="project" value="UniProtKB-UniRule"/>
</dbReference>
<organism evidence="9 10">
    <name type="scientific">Nostoc linckia z8</name>
    <dbReference type="NCBI Taxonomy" id="1628746"/>
    <lineage>
        <taxon>Bacteria</taxon>
        <taxon>Bacillati</taxon>
        <taxon>Cyanobacteriota</taxon>
        <taxon>Cyanophyceae</taxon>
        <taxon>Nostocales</taxon>
        <taxon>Nostocaceae</taxon>
        <taxon>Nostoc</taxon>
    </lineage>
</organism>
<feature type="binding site" evidence="7">
    <location>
        <begin position="122"/>
        <end position="128"/>
    </location>
    <ligand>
        <name>ATP</name>
        <dbReference type="ChEBI" id="CHEBI:30616"/>
    </ligand>
</feature>
<dbReference type="InterPro" id="IPR036615">
    <property type="entry name" value="Mur_ligase_C_dom_sf"/>
</dbReference>
<dbReference type="Gene3D" id="3.40.50.720">
    <property type="entry name" value="NAD(P)-binding Rossmann-like Domain"/>
    <property type="match status" value="1"/>
</dbReference>
<comment type="pathway">
    <text evidence="2 7">Cell wall biogenesis; peptidoglycan biosynthesis.</text>
</comment>
<evidence type="ECO:0000313" key="9">
    <source>
        <dbReference type="EMBL" id="PHK00856.1"/>
    </source>
</evidence>
<comment type="similarity">
    <text evidence="7">Belongs to the MurCDEF family.</text>
</comment>
<evidence type="ECO:0000256" key="5">
    <source>
        <dbReference type="ARBA" id="ARBA00022741"/>
    </source>
</evidence>
<evidence type="ECO:0000256" key="6">
    <source>
        <dbReference type="ARBA" id="ARBA00022840"/>
    </source>
</evidence>
<evidence type="ECO:0000256" key="7">
    <source>
        <dbReference type="HAMAP-Rule" id="MF_00639"/>
    </source>
</evidence>
<dbReference type="PANTHER" id="PTHR43692:SF1">
    <property type="entry name" value="UDP-N-ACETYLMURAMOYLALANINE--D-GLUTAMATE LIGASE"/>
    <property type="match status" value="1"/>
</dbReference>
<dbReference type="Pfam" id="PF21799">
    <property type="entry name" value="MurD-like_N"/>
    <property type="match status" value="1"/>
</dbReference>
<evidence type="ECO:0000256" key="3">
    <source>
        <dbReference type="ARBA" id="ARBA00022490"/>
    </source>
</evidence>
<name>A0A9Q6EJY0_NOSLI</name>
<dbReference type="SUPFAM" id="SSF53623">
    <property type="entry name" value="MurD-like peptide ligases, catalytic domain"/>
    <property type="match status" value="1"/>
</dbReference>
<comment type="caution">
    <text evidence="9">The sequence shown here is derived from an EMBL/GenBank/DDBJ whole genome shotgun (WGS) entry which is preliminary data.</text>
</comment>
<feature type="domain" description="Mur ligase central" evidence="8">
    <location>
        <begin position="120"/>
        <end position="326"/>
    </location>
</feature>
<evidence type="ECO:0000256" key="1">
    <source>
        <dbReference type="ARBA" id="ARBA00004496"/>
    </source>
</evidence>
<dbReference type="GeneID" id="57096103"/>
<dbReference type="PANTHER" id="PTHR43692">
    <property type="entry name" value="UDP-N-ACETYLMURAMOYLALANINE--D-GLUTAMATE LIGASE"/>
    <property type="match status" value="1"/>
</dbReference>
<dbReference type="GO" id="GO:0008764">
    <property type="term" value="F:UDP-N-acetylmuramoylalanine-D-glutamate ligase activity"/>
    <property type="evidence" value="ECO:0007669"/>
    <property type="project" value="UniProtKB-UniRule"/>
</dbReference>
<keyword evidence="7" id="KW-0133">Cell shape</keyword>
<dbReference type="InterPro" id="IPR005762">
    <property type="entry name" value="MurD"/>
</dbReference>
<evidence type="ECO:0000256" key="2">
    <source>
        <dbReference type="ARBA" id="ARBA00004752"/>
    </source>
</evidence>
<reference evidence="9 10" key="1">
    <citation type="submission" date="2015-02" db="EMBL/GenBank/DDBJ databases">
        <title>Nostoc linckia genome annotation.</title>
        <authorList>
            <person name="Zhou Z."/>
        </authorList>
    </citation>
    <scope>NUCLEOTIDE SEQUENCE [LARGE SCALE GENOMIC DNA]</scope>
    <source>
        <strain evidence="10">z8</strain>
    </source>
</reference>
<dbReference type="RefSeq" id="WP_099069095.1">
    <property type="nucleotide sequence ID" value="NZ_LAHD01000077.1"/>
</dbReference>
<accession>A0A9Q6EJY0</accession>
<dbReference type="Gene3D" id="3.90.190.20">
    <property type="entry name" value="Mur ligase, C-terminal domain"/>
    <property type="match status" value="1"/>
</dbReference>
<dbReference type="SUPFAM" id="SSF51984">
    <property type="entry name" value="MurCD N-terminal domain"/>
    <property type="match status" value="1"/>
</dbReference>
<evidence type="ECO:0000259" key="8">
    <source>
        <dbReference type="Pfam" id="PF08245"/>
    </source>
</evidence>
<evidence type="ECO:0000313" key="10">
    <source>
        <dbReference type="Proteomes" id="UP000222310"/>
    </source>
</evidence>
<dbReference type="Gene3D" id="3.40.1190.10">
    <property type="entry name" value="Mur-like, catalytic domain"/>
    <property type="match status" value="1"/>
</dbReference>
<dbReference type="NCBIfam" id="TIGR01087">
    <property type="entry name" value="murD"/>
    <property type="match status" value="1"/>
</dbReference>
<dbReference type="GO" id="GO:0005737">
    <property type="term" value="C:cytoplasm"/>
    <property type="evidence" value="ECO:0007669"/>
    <property type="project" value="UniProtKB-SubCell"/>
</dbReference>
<keyword evidence="7" id="KW-0132">Cell division</keyword>
<gene>
    <name evidence="7 9" type="primary">murD</name>
    <name evidence="9" type="ORF">VF08_23205</name>
</gene>
<keyword evidence="7" id="KW-0961">Cell wall biogenesis/degradation</keyword>
<comment type="subcellular location">
    <subcellularLocation>
        <location evidence="1 7">Cytoplasm</location>
    </subcellularLocation>
</comment>
<protein>
    <recommendedName>
        <fullName evidence="7">UDP-N-acetylmuramoylalanine--D-glutamate ligase</fullName>
        <ecNumber evidence="7">6.3.2.9</ecNumber>
    </recommendedName>
    <alternativeName>
        <fullName evidence="7">D-glutamic acid-adding enzyme</fullName>
    </alternativeName>
    <alternativeName>
        <fullName evidence="7">UDP-N-acetylmuramoyl-L-alanyl-D-glutamate synthetase</fullName>
    </alternativeName>
</protein>
<dbReference type="GO" id="GO:0051301">
    <property type="term" value="P:cell division"/>
    <property type="evidence" value="ECO:0007669"/>
    <property type="project" value="UniProtKB-KW"/>
</dbReference>
<dbReference type="EC" id="6.3.2.9" evidence="7"/>
<dbReference type="InterPro" id="IPR013221">
    <property type="entry name" value="Mur_ligase_cen"/>
</dbReference>
<dbReference type="AlphaFoldDB" id="A0A9Q6EJY0"/>